<protein>
    <submittedName>
        <fullName evidence="1">Uncharacterized protein</fullName>
    </submittedName>
</protein>
<evidence type="ECO:0000313" key="2">
    <source>
        <dbReference type="Proteomes" id="UP000535491"/>
    </source>
</evidence>
<evidence type="ECO:0000313" key="1">
    <source>
        <dbReference type="EMBL" id="MBA4493152.1"/>
    </source>
</evidence>
<gene>
    <name evidence="1" type="ORF">H1191_02335</name>
</gene>
<keyword evidence="2" id="KW-1185">Reference proteome</keyword>
<dbReference type="RefSeq" id="WP_181750359.1">
    <property type="nucleotide sequence ID" value="NZ_JACEIQ010000001.1"/>
</dbReference>
<organism evidence="1 2">
    <name type="scientific">Paenactinomyces guangxiensis</name>
    <dbReference type="NCBI Taxonomy" id="1490290"/>
    <lineage>
        <taxon>Bacteria</taxon>
        <taxon>Bacillati</taxon>
        <taxon>Bacillota</taxon>
        <taxon>Bacilli</taxon>
        <taxon>Bacillales</taxon>
        <taxon>Thermoactinomycetaceae</taxon>
        <taxon>Paenactinomyces</taxon>
    </lineage>
</organism>
<dbReference type="Proteomes" id="UP000535491">
    <property type="component" value="Unassembled WGS sequence"/>
</dbReference>
<proteinExistence type="predicted"/>
<sequence>MDWLIFFIILAVVGWKVFKGSVQTTQKQPQYVADWEEDLEDDSTVYHSSRPMVATGFEGERRETEMDELPDSRILQDLSGVPAKQPQRKNKHLKLNHKQFRQGIIMREILGPPRARRPYRFNSFR</sequence>
<name>A0A7W1WNG8_9BACL</name>
<accession>A0A7W1WNG8</accession>
<reference evidence="1 2" key="1">
    <citation type="submission" date="2020-07" db="EMBL/GenBank/DDBJ databases">
        <authorList>
            <person name="Feng H."/>
        </authorList>
    </citation>
    <scope>NUCLEOTIDE SEQUENCE [LARGE SCALE GENOMIC DNA]</scope>
    <source>
        <strain evidence="2">s-10</strain>
    </source>
</reference>
<dbReference type="EMBL" id="JACEIQ010000001">
    <property type="protein sequence ID" value="MBA4493152.1"/>
    <property type="molecule type" value="Genomic_DNA"/>
</dbReference>
<comment type="caution">
    <text evidence="1">The sequence shown here is derived from an EMBL/GenBank/DDBJ whole genome shotgun (WGS) entry which is preliminary data.</text>
</comment>
<dbReference type="AlphaFoldDB" id="A0A7W1WNG8"/>